<name>A0ABT4R292_9HYPH</name>
<dbReference type="EMBL" id="JAPFQA010000019">
    <property type="protein sequence ID" value="MCZ8547961.1"/>
    <property type="molecule type" value="Genomic_DNA"/>
</dbReference>
<dbReference type="InterPro" id="IPR009056">
    <property type="entry name" value="Cyt_c-like_dom"/>
</dbReference>
<reference evidence="6" key="1">
    <citation type="submission" date="2022-11" db="EMBL/GenBank/DDBJ databases">
        <authorList>
            <person name="Coimbra C."/>
        </authorList>
    </citation>
    <scope>NUCLEOTIDE SEQUENCE</scope>
    <source>
        <strain evidence="6">Jales19</strain>
    </source>
</reference>
<gene>
    <name evidence="6" type="ORF">OOJ09_27610</name>
</gene>
<evidence type="ECO:0000256" key="4">
    <source>
        <dbReference type="PROSITE-ProRule" id="PRU00433"/>
    </source>
</evidence>
<accession>A0ABT4R292</accession>
<evidence type="ECO:0000259" key="5">
    <source>
        <dbReference type="PROSITE" id="PS51007"/>
    </source>
</evidence>
<dbReference type="Proteomes" id="UP001152178">
    <property type="component" value="Unassembled WGS sequence"/>
</dbReference>
<evidence type="ECO:0000256" key="3">
    <source>
        <dbReference type="ARBA" id="ARBA00023004"/>
    </source>
</evidence>
<keyword evidence="2 4" id="KW-0479">Metal-binding</keyword>
<keyword evidence="7" id="KW-1185">Reference proteome</keyword>
<evidence type="ECO:0000256" key="2">
    <source>
        <dbReference type="ARBA" id="ARBA00022723"/>
    </source>
</evidence>
<evidence type="ECO:0000313" key="7">
    <source>
        <dbReference type="Proteomes" id="UP001152178"/>
    </source>
</evidence>
<keyword evidence="3 4" id="KW-0408">Iron</keyword>
<dbReference type="Gene3D" id="1.10.760.10">
    <property type="entry name" value="Cytochrome c-like domain"/>
    <property type="match status" value="1"/>
</dbReference>
<organism evidence="6 7">
    <name type="scientific">Mesorhizobium qingshengii</name>
    <dbReference type="NCBI Taxonomy" id="1165689"/>
    <lineage>
        <taxon>Bacteria</taxon>
        <taxon>Pseudomonadati</taxon>
        <taxon>Pseudomonadota</taxon>
        <taxon>Alphaproteobacteria</taxon>
        <taxon>Hyphomicrobiales</taxon>
        <taxon>Phyllobacteriaceae</taxon>
        <taxon>Mesorhizobium</taxon>
    </lineage>
</organism>
<evidence type="ECO:0000313" key="6">
    <source>
        <dbReference type="EMBL" id="MCZ8547961.1"/>
    </source>
</evidence>
<dbReference type="Pfam" id="PF13442">
    <property type="entry name" value="Cytochrome_CBB3"/>
    <property type="match status" value="1"/>
</dbReference>
<dbReference type="RefSeq" id="WP_269908222.1">
    <property type="nucleotide sequence ID" value="NZ_JAPFQA010000019.1"/>
</dbReference>
<keyword evidence="1 4" id="KW-0349">Heme</keyword>
<protein>
    <submittedName>
        <fullName evidence="6">Cytochrome c</fullName>
    </submittedName>
</protein>
<dbReference type="InterPro" id="IPR036909">
    <property type="entry name" value="Cyt_c-like_dom_sf"/>
</dbReference>
<comment type="caution">
    <text evidence="6">The sequence shown here is derived from an EMBL/GenBank/DDBJ whole genome shotgun (WGS) entry which is preliminary data.</text>
</comment>
<evidence type="ECO:0000256" key="1">
    <source>
        <dbReference type="ARBA" id="ARBA00022617"/>
    </source>
</evidence>
<proteinExistence type="predicted"/>
<dbReference type="PROSITE" id="PS51007">
    <property type="entry name" value="CYTC"/>
    <property type="match status" value="1"/>
</dbReference>
<dbReference type="SUPFAM" id="SSF46626">
    <property type="entry name" value="Cytochrome c"/>
    <property type="match status" value="1"/>
</dbReference>
<sequence length="163" mass="17727">MLVVGGMVAAVVVIYSGAFNVAATVEDSAALKWLLITVREASIETHSRDVALPSPAVTADRDNGFRIFRQQCAMCHTPVGQTPNPMAAGFNPRAPTFGADADDMSAEELFWATKNGIRFTGMPAWGPSFSDKEIWDVTEFLMTLPKMSAAEYDALDRRVPAER</sequence>
<feature type="domain" description="Cytochrome c" evidence="5">
    <location>
        <begin position="59"/>
        <end position="145"/>
    </location>
</feature>